<feature type="repeat" description="RCC1" evidence="2">
    <location>
        <begin position="276"/>
        <end position="326"/>
    </location>
</feature>
<protein>
    <submittedName>
        <fullName evidence="3">Regulator of chromosome condensation</fullName>
    </submittedName>
</protein>
<dbReference type="PANTHER" id="PTHR22870">
    <property type="entry name" value="REGULATOR OF CHROMOSOME CONDENSATION"/>
    <property type="match status" value="1"/>
</dbReference>
<evidence type="ECO:0000313" key="4">
    <source>
        <dbReference type="Proteomes" id="UP000284403"/>
    </source>
</evidence>
<accession>A0A422Q841</accession>
<dbReference type="AlphaFoldDB" id="A0A422Q841"/>
<dbReference type="GeneID" id="40315236"/>
<keyword evidence="1" id="KW-0677">Repeat</keyword>
<evidence type="ECO:0000256" key="2">
    <source>
        <dbReference type="PROSITE-ProRule" id="PRU00235"/>
    </source>
</evidence>
<dbReference type="OrthoDB" id="8068875at2759"/>
<dbReference type="InterPro" id="IPR000408">
    <property type="entry name" value="Reg_chr_condens"/>
</dbReference>
<dbReference type="InterPro" id="IPR051210">
    <property type="entry name" value="Ub_ligase/GEF_domain"/>
</dbReference>
<dbReference type="Pfam" id="PF00415">
    <property type="entry name" value="RCC1"/>
    <property type="match status" value="4"/>
</dbReference>
<name>A0A422Q841_9TRYP</name>
<reference evidence="3 4" key="1">
    <citation type="journal article" date="2018" name="BMC Genomics">
        <title>Genomic comparison of Trypanosoma conorhini and Trypanosoma rangeli to Trypanosoma cruzi strains of high and low virulence.</title>
        <authorList>
            <person name="Bradwell K.R."/>
            <person name="Koparde V.N."/>
            <person name="Matveyev A.V."/>
            <person name="Serrano M.G."/>
            <person name="Alves J.M."/>
            <person name="Parikh H."/>
            <person name="Huang B."/>
            <person name="Lee V."/>
            <person name="Espinosa-Alvarez O."/>
            <person name="Ortiz P.A."/>
            <person name="Costa-Martins A.G."/>
            <person name="Teixeira M.M."/>
            <person name="Buck G.A."/>
        </authorList>
    </citation>
    <scope>NUCLEOTIDE SEQUENCE [LARGE SCALE GENOMIC DNA]</scope>
    <source>
        <strain evidence="3 4">025E</strain>
    </source>
</reference>
<dbReference type="InterPro" id="IPR009091">
    <property type="entry name" value="RCC1/BLIP-II"/>
</dbReference>
<dbReference type="PANTHER" id="PTHR22870:SF408">
    <property type="entry name" value="OS09G0560450 PROTEIN"/>
    <property type="match status" value="1"/>
</dbReference>
<dbReference type="RefSeq" id="XP_029231303.1">
    <property type="nucleotide sequence ID" value="XM_029368563.1"/>
</dbReference>
<organism evidence="3 4">
    <name type="scientific">Trypanosoma conorhini</name>
    <dbReference type="NCBI Taxonomy" id="83891"/>
    <lineage>
        <taxon>Eukaryota</taxon>
        <taxon>Discoba</taxon>
        <taxon>Euglenozoa</taxon>
        <taxon>Kinetoplastea</taxon>
        <taxon>Metakinetoplastina</taxon>
        <taxon>Trypanosomatida</taxon>
        <taxon>Trypanosomatidae</taxon>
        <taxon>Trypanosoma</taxon>
    </lineage>
</organism>
<comment type="caution">
    <text evidence="3">The sequence shown here is derived from an EMBL/GenBank/DDBJ whole genome shotgun (WGS) entry which is preliminary data.</text>
</comment>
<feature type="repeat" description="RCC1" evidence="2">
    <location>
        <begin position="709"/>
        <end position="755"/>
    </location>
</feature>
<feature type="repeat" description="RCC1" evidence="2">
    <location>
        <begin position="591"/>
        <end position="658"/>
    </location>
</feature>
<evidence type="ECO:0000256" key="1">
    <source>
        <dbReference type="ARBA" id="ARBA00022737"/>
    </source>
</evidence>
<keyword evidence="4" id="KW-1185">Reference proteome</keyword>
<gene>
    <name evidence="3" type="ORF">Tco025E_01625</name>
</gene>
<dbReference type="PROSITE" id="PS00626">
    <property type="entry name" value="RCC1_2"/>
    <property type="match status" value="2"/>
</dbReference>
<dbReference type="Gene3D" id="2.130.10.30">
    <property type="entry name" value="Regulator of chromosome condensation 1/beta-lactamase-inhibitor protein II"/>
    <property type="match status" value="4"/>
</dbReference>
<dbReference type="EMBL" id="MKKU01000057">
    <property type="protein sequence ID" value="RNF26097.1"/>
    <property type="molecule type" value="Genomic_DNA"/>
</dbReference>
<feature type="repeat" description="RCC1" evidence="2">
    <location>
        <begin position="535"/>
        <end position="590"/>
    </location>
</feature>
<proteinExistence type="predicted"/>
<feature type="repeat" description="RCC1" evidence="2">
    <location>
        <begin position="473"/>
        <end position="534"/>
    </location>
</feature>
<feature type="repeat" description="RCC1" evidence="2">
    <location>
        <begin position="327"/>
        <end position="378"/>
    </location>
</feature>
<dbReference type="Proteomes" id="UP000284403">
    <property type="component" value="Unassembled WGS sequence"/>
</dbReference>
<sequence>MSVPSNFPGSPLANLFMDLGNVPPSVHRLLQRFVMEDGVIVGWGSGCNGELGTTYRCNLLTPLMVGGRDKALRIGCSSTSSVWLGSRGTVITMGSGRWGELGVPNPKLCPLVTATENGLPIAILQIELPTFPREDMLIDVQGGFAFLAALSVRGDVFLWGANNYLQCSPKEEIKCSPTAQRRTIRGEKVIQVACANFTVLVLTASGSVYGWGHTFLLGDESDVLEQVPGEFVVGLKVGSENRMVVSEPVKIKALEDKSITLLRMGPWHAVAVSTDGQAYTWGLGRNGALGHGSESDVTTPKLITTIDSKVTEVACGSFHTCFVTAKGLVYACGDNQAGQCGVMGEMKITTCRCMYVPSCHKVISATCGRHHTLLLLETGEVVSYGTGLGLGIGAGYSMRMVRGYHILDNYTTLWISGGSCHNFSLAIPKTLSLLVLGVPHGDVPPALRVIELKDGLLGAGLGQGFSILLTRRGSCYSMGLGGWGQLGVDVRHVKDFTSEKVPVMRHAMRVGYFFRTTIAQVAAGVCFAAALSESQRVFTWGSNTYGQCGLGVNPKHYRIINEPREIKWLADKLIIQISCGCFFGLALAITGEVYAWGIIECCGNGLQPLPSVVPPNLIQTQVGPESQASVLMPVKISGLFGIVSVAAGAWHGVALNALGEIFTWGIGTCGRLGLGTMEDRYVPCKVSTRVHFARIGCGPFSSFGLTDEGNMYAWGANERQQLSMSGDCVMFPTHVLDGVKEAVMGRHYTLALTRGGELRFSGVLDGEEGQRVSHSFRDTEALPPLISPAGLEKGGHRAVRVFGGVDHAVVLVERRTIDPAVVTGLHYALREQPKRIITRLIN</sequence>
<dbReference type="PROSITE" id="PS50012">
    <property type="entry name" value="RCC1_3"/>
    <property type="match status" value="8"/>
</dbReference>
<dbReference type="PRINTS" id="PR00633">
    <property type="entry name" value="RCCNDNSATION"/>
</dbReference>
<evidence type="ECO:0000313" key="3">
    <source>
        <dbReference type="EMBL" id="RNF26097.1"/>
    </source>
</evidence>
<feature type="repeat" description="RCC1" evidence="2">
    <location>
        <begin position="659"/>
        <end position="708"/>
    </location>
</feature>
<feature type="repeat" description="RCC1" evidence="2">
    <location>
        <begin position="154"/>
        <end position="205"/>
    </location>
</feature>
<dbReference type="SUPFAM" id="SSF50985">
    <property type="entry name" value="RCC1/BLIP-II"/>
    <property type="match status" value="4"/>
</dbReference>